<keyword evidence="3" id="KW-1185">Reference proteome</keyword>
<dbReference type="OrthoDB" id="669636at2"/>
<accession>A0A317EJB5</accession>
<dbReference type="Proteomes" id="UP000245379">
    <property type="component" value="Unassembled WGS sequence"/>
</dbReference>
<evidence type="ECO:0000313" key="3">
    <source>
        <dbReference type="Proteomes" id="UP000245379"/>
    </source>
</evidence>
<name>A0A317EJB5_9SPHI</name>
<protein>
    <submittedName>
        <fullName evidence="2">Uncharacterized protein</fullName>
    </submittedName>
</protein>
<feature type="chain" id="PRO_5016244245" evidence="1">
    <location>
        <begin position="20"/>
        <end position="282"/>
    </location>
</feature>
<proteinExistence type="predicted"/>
<dbReference type="AlphaFoldDB" id="A0A317EJB5"/>
<comment type="caution">
    <text evidence="2">The sequence shown here is derived from an EMBL/GenBank/DDBJ whole genome shotgun (WGS) entry which is preliminary data.</text>
</comment>
<sequence>MKKFSLFFMCLMIAVSTYAQNQSNQKTDVIKKSNGEELKGKIIRITDTDVSFVYAGETAEYVIKKDDISQIIHSSGRVENITQVSAPAETRQKDQVAMTATPADHHNKIAILPFTFLMDNQPGADQIGLKAQQDAFALLNQHSAGYTILDPRTTNAMLVQAGATRDKMIGFTMKNLCDILGVEYVIDGTVTQNKGYQTSYTSASDDTKVKRDDADKVKGVSSYGSSSSSAVQRYDVSVSLQIYMDNNASIYNENHKAFLSNTDGSYSGPLEYLLKRCPLYRK</sequence>
<evidence type="ECO:0000256" key="1">
    <source>
        <dbReference type="SAM" id="SignalP"/>
    </source>
</evidence>
<gene>
    <name evidence="2" type="ORF">DHW03_16215</name>
</gene>
<reference evidence="2 3" key="1">
    <citation type="submission" date="2018-05" db="EMBL/GenBank/DDBJ databases">
        <title>Pedobacter paludis sp. nov., isolated from wetland soil.</title>
        <authorList>
            <person name="Zhang Y."/>
            <person name="Wang G."/>
        </authorList>
    </citation>
    <scope>NUCLEOTIDE SEQUENCE [LARGE SCALE GENOMIC DNA]</scope>
    <source>
        <strain evidence="2 3">KCTC22721</strain>
    </source>
</reference>
<dbReference type="EMBL" id="QGNZ01000004">
    <property type="protein sequence ID" value="PWS26664.1"/>
    <property type="molecule type" value="Genomic_DNA"/>
</dbReference>
<feature type="signal peptide" evidence="1">
    <location>
        <begin position="1"/>
        <end position="19"/>
    </location>
</feature>
<evidence type="ECO:0000313" key="2">
    <source>
        <dbReference type="EMBL" id="PWS26664.1"/>
    </source>
</evidence>
<dbReference type="Gene3D" id="3.40.50.10610">
    <property type="entry name" value="ABC-type transport auxiliary lipoprotein component"/>
    <property type="match status" value="1"/>
</dbReference>
<organism evidence="2 3">
    <name type="scientific">Pedobacter yonginense</name>
    <dbReference type="NCBI Taxonomy" id="651869"/>
    <lineage>
        <taxon>Bacteria</taxon>
        <taxon>Pseudomonadati</taxon>
        <taxon>Bacteroidota</taxon>
        <taxon>Sphingobacteriia</taxon>
        <taxon>Sphingobacteriales</taxon>
        <taxon>Sphingobacteriaceae</taxon>
        <taxon>Pedobacter</taxon>
    </lineage>
</organism>
<keyword evidence="1" id="KW-0732">Signal</keyword>